<dbReference type="OrthoDB" id="749393at2759"/>
<sequence length="130" mass="14031">MDRHNTKRARESLSASAASSDDAVSYERSYSSPPEIGNVKKQHTDGGGGQGATGRSSDLDVFDFPWLKDSLISKSEDWKFEDVFFTSLDSNGASTADDTLTIGTAFTELSGQLLWCDPGSLPDPYEAEAL</sequence>
<dbReference type="RefSeq" id="XP_022132712.1">
    <property type="nucleotide sequence ID" value="XM_022277020.1"/>
</dbReference>
<reference evidence="3" key="1">
    <citation type="submission" date="2025-08" db="UniProtKB">
        <authorList>
            <consortium name="RefSeq"/>
        </authorList>
    </citation>
    <scope>IDENTIFICATION</scope>
</reference>
<protein>
    <submittedName>
        <fullName evidence="3">Uncharacterized protein LOC111005508</fullName>
    </submittedName>
</protein>
<dbReference type="KEGG" id="mcha:111005508"/>
<evidence type="ECO:0000313" key="2">
    <source>
        <dbReference type="Proteomes" id="UP000504603"/>
    </source>
</evidence>
<organism evidence="2 3">
    <name type="scientific">Momordica charantia</name>
    <name type="common">Bitter gourd</name>
    <name type="synonym">Balsam pear</name>
    <dbReference type="NCBI Taxonomy" id="3673"/>
    <lineage>
        <taxon>Eukaryota</taxon>
        <taxon>Viridiplantae</taxon>
        <taxon>Streptophyta</taxon>
        <taxon>Embryophyta</taxon>
        <taxon>Tracheophyta</taxon>
        <taxon>Spermatophyta</taxon>
        <taxon>Magnoliopsida</taxon>
        <taxon>eudicotyledons</taxon>
        <taxon>Gunneridae</taxon>
        <taxon>Pentapetalae</taxon>
        <taxon>rosids</taxon>
        <taxon>fabids</taxon>
        <taxon>Cucurbitales</taxon>
        <taxon>Cucurbitaceae</taxon>
        <taxon>Momordiceae</taxon>
        <taxon>Momordica</taxon>
    </lineage>
</organism>
<feature type="compositionally biased region" description="Low complexity" evidence="1">
    <location>
        <begin position="14"/>
        <end position="23"/>
    </location>
</feature>
<dbReference type="GeneID" id="111005508"/>
<evidence type="ECO:0000313" key="3">
    <source>
        <dbReference type="RefSeq" id="XP_022132712.1"/>
    </source>
</evidence>
<name>A0A6J1BUL5_MOMCH</name>
<evidence type="ECO:0000256" key="1">
    <source>
        <dbReference type="SAM" id="MobiDB-lite"/>
    </source>
</evidence>
<feature type="region of interest" description="Disordered" evidence="1">
    <location>
        <begin position="1"/>
        <end position="59"/>
    </location>
</feature>
<feature type="non-terminal residue" evidence="3">
    <location>
        <position position="130"/>
    </location>
</feature>
<keyword evidence="2" id="KW-1185">Reference proteome</keyword>
<dbReference type="AlphaFoldDB" id="A0A6J1BUL5"/>
<dbReference type="Proteomes" id="UP000504603">
    <property type="component" value="Unplaced"/>
</dbReference>
<proteinExistence type="predicted"/>
<feature type="compositionally biased region" description="Basic and acidic residues" evidence="1">
    <location>
        <begin position="1"/>
        <end position="11"/>
    </location>
</feature>
<gene>
    <name evidence="3" type="primary">LOC111005508</name>
</gene>
<accession>A0A6J1BUL5</accession>